<evidence type="ECO:0000313" key="2">
    <source>
        <dbReference type="Proteomes" id="UP000322726"/>
    </source>
</evidence>
<dbReference type="RefSeq" id="WP_130234182.1">
    <property type="nucleotide sequence ID" value="NZ_BMEF01000022.1"/>
</dbReference>
<evidence type="ECO:0000313" key="1">
    <source>
        <dbReference type="EMBL" id="QEP35285.1"/>
    </source>
</evidence>
<dbReference type="KEGG" id="apai:APAC_2224"/>
<dbReference type="AlphaFoldDB" id="A0A5C2HCJ4"/>
<proteinExistence type="predicted"/>
<reference evidence="1" key="1">
    <citation type="submission" date="2019-09" db="EMBL/GenBank/DDBJ databases">
        <title>Complete genome sequencing of four Arcobacter species reveals a diverse suite of mobile elements.</title>
        <authorList>
            <person name="Miller W.G."/>
            <person name="Yee E."/>
            <person name="Bono J.L."/>
        </authorList>
    </citation>
    <scope>NUCLEOTIDE SEQUENCE [LARGE SCALE GENOMIC DNA]</scope>
    <source>
        <strain evidence="1">LMG 26638</strain>
    </source>
</reference>
<gene>
    <name evidence="1" type="ORF">APAC_2224</name>
</gene>
<dbReference type="Proteomes" id="UP000322726">
    <property type="component" value="Chromosome"/>
</dbReference>
<name>A0A5C2HCJ4_9BACT</name>
<protein>
    <submittedName>
        <fullName evidence="1">Uncharacterized protein</fullName>
    </submittedName>
</protein>
<dbReference type="InterPro" id="IPR053841">
    <property type="entry name" value="MksE"/>
</dbReference>
<sequence>MLVPNRTDEIFDILKSGKFLCENYPEPTHRKLYSIVYDNYDSLYEYFSYIGYILNKEQDYFYFSKEENKFQIENKLNNIIKFIDLLDFILEYQNDFSVGYKVSPSQLLASINENTILKNKLSKLDKRDVTLYQKCKKILDDFVSKGVMAIENEEEEIYLTLSSFNYIQKFCESIKEVTND</sequence>
<reference evidence="1" key="2">
    <citation type="submission" date="2019-09" db="EMBL/GenBank/DDBJ databases">
        <title>Taxonomic note: a critical rebuttal of the proposed division of the genus Arcobacter into six genera, emended descriptions of Arcobacter anaerophilus and the genus Arcobacter, and an assessment of genus-level boundaries for Epsilonproteobacteria using in silico genomic comparator tools.</title>
        <authorList>
            <person name="On S.L.W."/>
            <person name="Miller W.G."/>
            <person name="Biggs P."/>
            <person name="Cornelius A."/>
            <person name="Vandamme P."/>
        </authorList>
    </citation>
    <scope>NUCLEOTIDE SEQUENCE [LARGE SCALE GENOMIC DNA]</scope>
    <source>
        <strain evidence="1">LMG 26638</strain>
    </source>
</reference>
<dbReference type="OrthoDB" id="5431884at2"/>
<accession>A0A5C2HCJ4</accession>
<dbReference type="EMBL" id="CP035928">
    <property type="protein sequence ID" value="QEP35285.1"/>
    <property type="molecule type" value="Genomic_DNA"/>
</dbReference>
<organism evidence="1 2">
    <name type="scientific">Malaciobacter pacificus</name>
    <dbReference type="NCBI Taxonomy" id="1080223"/>
    <lineage>
        <taxon>Bacteria</taxon>
        <taxon>Pseudomonadati</taxon>
        <taxon>Campylobacterota</taxon>
        <taxon>Epsilonproteobacteria</taxon>
        <taxon>Campylobacterales</taxon>
        <taxon>Arcobacteraceae</taxon>
        <taxon>Malaciobacter</taxon>
    </lineage>
</organism>
<dbReference type="Pfam" id="PF21980">
    <property type="entry name" value="MksE"/>
    <property type="match status" value="1"/>
</dbReference>
<keyword evidence="2" id="KW-1185">Reference proteome</keyword>